<accession>A0A9Q0DVC7</accession>
<comment type="caution">
    <text evidence="2">The sequence shown here is derived from an EMBL/GenBank/DDBJ whole genome shotgun (WGS) entry which is preliminary data.</text>
</comment>
<organism evidence="2 3">
    <name type="scientific">Muraenolepis orangiensis</name>
    <name type="common">Patagonian moray cod</name>
    <dbReference type="NCBI Taxonomy" id="630683"/>
    <lineage>
        <taxon>Eukaryota</taxon>
        <taxon>Metazoa</taxon>
        <taxon>Chordata</taxon>
        <taxon>Craniata</taxon>
        <taxon>Vertebrata</taxon>
        <taxon>Euteleostomi</taxon>
        <taxon>Actinopterygii</taxon>
        <taxon>Neopterygii</taxon>
        <taxon>Teleostei</taxon>
        <taxon>Neoteleostei</taxon>
        <taxon>Acanthomorphata</taxon>
        <taxon>Zeiogadaria</taxon>
        <taxon>Gadariae</taxon>
        <taxon>Gadiformes</taxon>
        <taxon>Muraenolepidoidei</taxon>
        <taxon>Muraenolepididae</taxon>
        <taxon>Muraenolepis</taxon>
    </lineage>
</organism>
<evidence type="ECO:0000313" key="2">
    <source>
        <dbReference type="EMBL" id="KAJ3593870.1"/>
    </source>
</evidence>
<evidence type="ECO:0000313" key="3">
    <source>
        <dbReference type="Proteomes" id="UP001148018"/>
    </source>
</evidence>
<gene>
    <name evidence="2" type="ORF">NHX12_006204</name>
</gene>
<feature type="compositionally biased region" description="Acidic residues" evidence="1">
    <location>
        <begin position="61"/>
        <end position="108"/>
    </location>
</feature>
<protein>
    <submittedName>
        <fullName evidence="2">Uncharacterized protein</fullName>
    </submittedName>
</protein>
<dbReference type="AlphaFoldDB" id="A0A9Q0DVC7"/>
<keyword evidence="3" id="KW-1185">Reference proteome</keyword>
<evidence type="ECO:0000256" key="1">
    <source>
        <dbReference type="SAM" id="MobiDB-lite"/>
    </source>
</evidence>
<feature type="compositionally biased region" description="Basic and acidic residues" evidence="1">
    <location>
        <begin position="50"/>
        <end position="60"/>
    </location>
</feature>
<feature type="region of interest" description="Disordered" evidence="1">
    <location>
        <begin position="1"/>
        <end position="108"/>
    </location>
</feature>
<name>A0A9Q0DVC7_9TELE</name>
<proteinExistence type="predicted"/>
<dbReference type="EMBL" id="JANIIK010000112">
    <property type="protein sequence ID" value="KAJ3593870.1"/>
    <property type="molecule type" value="Genomic_DNA"/>
</dbReference>
<dbReference type="Proteomes" id="UP001148018">
    <property type="component" value="Unassembled WGS sequence"/>
</dbReference>
<reference evidence="2" key="1">
    <citation type="submission" date="2022-07" db="EMBL/GenBank/DDBJ databases">
        <title>Chromosome-level genome of Muraenolepis orangiensis.</title>
        <authorList>
            <person name="Kim J."/>
        </authorList>
    </citation>
    <scope>NUCLEOTIDE SEQUENCE</scope>
    <source>
        <strain evidence="2">KU_S4_2022</strain>
        <tissue evidence="2">Muscle</tissue>
    </source>
</reference>
<sequence length="136" mass="15274">MKNIPPDGPSEPVGQGDRYSSTCSGVARAAVTSTSKVSTDTPTDDEEDSERSTDNRRGKEENEDQEGEEELEEEEGEEELEKEEGEEELEEELEEKEGEEGQNEEEEVLLSQTMVPCLFITSCSWLTMLLLDAFFK</sequence>